<dbReference type="Gene3D" id="3.90.1200.10">
    <property type="match status" value="1"/>
</dbReference>
<name>A0A8J3QNE5_9ACTN</name>
<dbReference type="InterPro" id="IPR011009">
    <property type="entry name" value="Kinase-like_dom_sf"/>
</dbReference>
<comment type="caution">
    <text evidence="2">The sequence shown here is derived from an EMBL/GenBank/DDBJ whole genome shotgun (WGS) entry which is preliminary data.</text>
</comment>
<dbReference type="SUPFAM" id="SSF56112">
    <property type="entry name" value="Protein kinase-like (PK-like)"/>
    <property type="match status" value="1"/>
</dbReference>
<dbReference type="InterPro" id="IPR051678">
    <property type="entry name" value="AGP_Transferase"/>
</dbReference>
<feature type="domain" description="Aminoglycoside phosphotransferase" evidence="1">
    <location>
        <begin position="42"/>
        <end position="236"/>
    </location>
</feature>
<dbReference type="EMBL" id="BONZ01000022">
    <property type="protein sequence ID" value="GIH14280.1"/>
    <property type="molecule type" value="Genomic_DNA"/>
</dbReference>
<sequence>MTLDERLQSWAVAAAAPGADVMEVRGLRDGGSPWLLRLSSDGRERGVVLRVGRDPAPLRTEVAALRLAEQAGVSAPGLVAADLDGDPPVILIERLAGGSAIPVHPSVARLRALGAAAAALHAVPLTPAPALPRRERPIAVEDFAALRRAAQPDPLLAEAEKAANDRPVPGENVFVHGDLWQGNVLWTGDNLVALIDWDCAGAGPAGVDLGSLRCDAALCYGLDAADDILRGWEEAAGRPAEDVAYWDVVAALSTPPDMGWFVQAINGQGRPDLDQQTLVRRRNEFVRAALDRLAG</sequence>
<reference evidence="2" key="1">
    <citation type="submission" date="2021-01" db="EMBL/GenBank/DDBJ databases">
        <title>Whole genome shotgun sequence of Rugosimonospora africana NBRC 104875.</title>
        <authorList>
            <person name="Komaki H."/>
            <person name="Tamura T."/>
        </authorList>
    </citation>
    <scope>NUCLEOTIDE SEQUENCE</scope>
    <source>
        <strain evidence="2">NBRC 104875</strain>
    </source>
</reference>
<evidence type="ECO:0000313" key="2">
    <source>
        <dbReference type="EMBL" id="GIH14280.1"/>
    </source>
</evidence>
<dbReference type="InterPro" id="IPR002575">
    <property type="entry name" value="Aminoglycoside_PTrfase"/>
</dbReference>
<accession>A0A8J3QNE5</accession>
<dbReference type="PANTHER" id="PTHR21310">
    <property type="entry name" value="AMINOGLYCOSIDE PHOSPHOTRANSFERASE-RELATED-RELATED"/>
    <property type="match status" value="1"/>
</dbReference>
<evidence type="ECO:0000259" key="1">
    <source>
        <dbReference type="Pfam" id="PF01636"/>
    </source>
</evidence>
<dbReference type="Proteomes" id="UP000642748">
    <property type="component" value="Unassembled WGS sequence"/>
</dbReference>
<gene>
    <name evidence="2" type="ORF">Raf01_24520</name>
</gene>
<proteinExistence type="predicted"/>
<evidence type="ECO:0000313" key="3">
    <source>
        <dbReference type="Proteomes" id="UP000642748"/>
    </source>
</evidence>
<dbReference type="Pfam" id="PF01636">
    <property type="entry name" value="APH"/>
    <property type="match status" value="1"/>
</dbReference>
<keyword evidence="3" id="KW-1185">Reference proteome</keyword>
<dbReference type="AlphaFoldDB" id="A0A8J3QNE5"/>
<dbReference type="RefSeq" id="WP_203917950.1">
    <property type="nucleotide sequence ID" value="NZ_BONZ01000022.1"/>
</dbReference>
<organism evidence="2 3">
    <name type="scientific">Rugosimonospora africana</name>
    <dbReference type="NCBI Taxonomy" id="556532"/>
    <lineage>
        <taxon>Bacteria</taxon>
        <taxon>Bacillati</taxon>
        <taxon>Actinomycetota</taxon>
        <taxon>Actinomycetes</taxon>
        <taxon>Micromonosporales</taxon>
        <taxon>Micromonosporaceae</taxon>
        <taxon>Rugosimonospora</taxon>
    </lineage>
</organism>
<protein>
    <recommendedName>
        <fullName evidence="1">Aminoglycoside phosphotransferase domain-containing protein</fullName>
    </recommendedName>
</protein>
<dbReference type="PANTHER" id="PTHR21310:SF40">
    <property type="entry name" value="AMINOGLYCOSIDE PHOSPHOTRANSFERASE DOMAIN-CONTAINING PROTEIN-RELATED"/>
    <property type="match status" value="1"/>
</dbReference>